<accession>A0ABY8QKK8</accession>
<keyword evidence="3 4" id="KW-0342">GTP-binding</keyword>
<dbReference type="Proteomes" id="UP001241605">
    <property type="component" value="Chromosome"/>
</dbReference>
<feature type="binding site" evidence="4">
    <location>
        <begin position="13"/>
        <end position="20"/>
    </location>
    <ligand>
        <name>ATP</name>
        <dbReference type="ChEBI" id="CHEBI:30616"/>
    </ligand>
</feature>
<dbReference type="Gene3D" id="3.40.50.300">
    <property type="entry name" value="P-loop containing nucleotide triphosphate hydrolases"/>
    <property type="match status" value="1"/>
</dbReference>
<feature type="domain" description="RapZ-like N-terminal" evidence="5">
    <location>
        <begin position="8"/>
        <end position="159"/>
    </location>
</feature>
<dbReference type="Pfam" id="PF22740">
    <property type="entry name" value="PapZ_C"/>
    <property type="match status" value="1"/>
</dbReference>
<gene>
    <name evidence="7" type="primary">rapZ</name>
    <name evidence="7" type="ORF">QF118_06425</name>
</gene>
<dbReference type="NCBIfam" id="NF003828">
    <property type="entry name" value="PRK05416.1"/>
    <property type="match status" value="1"/>
</dbReference>
<evidence type="ECO:0000256" key="2">
    <source>
        <dbReference type="ARBA" id="ARBA00022840"/>
    </source>
</evidence>
<keyword evidence="2 4" id="KW-0067">ATP-binding</keyword>
<dbReference type="PANTHER" id="PTHR30448">
    <property type="entry name" value="RNASE ADAPTER PROTEIN RAPZ"/>
    <property type="match status" value="1"/>
</dbReference>
<reference evidence="7 8" key="1">
    <citation type="submission" date="2023-05" db="EMBL/GenBank/DDBJ databases">
        <title>YMD87, complete Genome.</title>
        <authorList>
            <person name="Zhang J."/>
            <person name="Xu X."/>
        </authorList>
    </citation>
    <scope>NUCLEOTIDE SEQUENCE [LARGE SCALE GENOMIC DNA]</scope>
    <source>
        <strain evidence="7 8">YMD87</strain>
    </source>
</reference>
<dbReference type="InterPro" id="IPR053931">
    <property type="entry name" value="RapZ_C"/>
</dbReference>
<feature type="domain" description="RapZ C-terminal" evidence="6">
    <location>
        <begin position="166"/>
        <end position="286"/>
    </location>
</feature>
<dbReference type="PANTHER" id="PTHR30448:SF0">
    <property type="entry name" value="RNASE ADAPTER PROTEIN RAPZ"/>
    <property type="match status" value="1"/>
</dbReference>
<dbReference type="PIRSF" id="PIRSF005052">
    <property type="entry name" value="P-loopkin"/>
    <property type="match status" value="1"/>
</dbReference>
<evidence type="ECO:0000256" key="3">
    <source>
        <dbReference type="ARBA" id="ARBA00023134"/>
    </source>
</evidence>
<protein>
    <submittedName>
        <fullName evidence="7">RNase adapter RapZ</fullName>
    </submittedName>
</protein>
<dbReference type="HAMAP" id="MF_00636">
    <property type="entry name" value="RapZ_like"/>
    <property type="match status" value="1"/>
</dbReference>
<keyword evidence="1 4" id="KW-0547">Nucleotide-binding</keyword>
<dbReference type="InterPro" id="IPR005337">
    <property type="entry name" value="RapZ-like"/>
</dbReference>
<dbReference type="Pfam" id="PF03668">
    <property type="entry name" value="RapZ-like_N"/>
    <property type="match status" value="1"/>
</dbReference>
<feature type="binding site" evidence="4">
    <location>
        <begin position="61"/>
        <end position="64"/>
    </location>
    <ligand>
        <name>GTP</name>
        <dbReference type="ChEBI" id="CHEBI:37565"/>
    </ligand>
</feature>
<name>A0ABY8QKK8_9RHOB</name>
<evidence type="ECO:0000313" key="8">
    <source>
        <dbReference type="Proteomes" id="UP001241605"/>
    </source>
</evidence>
<organism evidence="7 8">
    <name type="scientific">Tropicibacter oceani</name>
    <dbReference type="NCBI Taxonomy" id="3058420"/>
    <lineage>
        <taxon>Bacteria</taxon>
        <taxon>Pseudomonadati</taxon>
        <taxon>Pseudomonadota</taxon>
        <taxon>Alphaproteobacteria</taxon>
        <taxon>Rhodobacterales</taxon>
        <taxon>Roseobacteraceae</taxon>
        <taxon>Tropicibacter</taxon>
    </lineage>
</organism>
<proteinExistence type="inferred from homology"/>
<dbReference type="InterPro" id="IPR053930">
    <property type="entry name" value="RapZ-like_N"/>
</dbReference>
<dbReference type="EMBL" id="CP124616">
    <property type="protein sequence ID" value="WGW05175.1"/>
    <property type="molecule type" value="Genomic_DNA"/>
</dbReference>
<keyword evidence="8" id="KW-1185">Reference proteome</keyword>
<evidence type="ECO:0000256" key="4">
    <source>
        <dbReference type="HAMAP-Rule" id="MF_00636"/>
    </source>
</evidence>
<dbReference type="InterPro" id="IPR027417">
    <property type="entry name" value="P-loop_NTPase"/>
</dbReference>
<dbReference type="SUPFAM" id="SSF52540">
    <property type="entry name" value="P-loop containing nucleoside triphosphate hydrolases"/>
    <property type="match status" value="1"/>
</dbReference>
<sequence length="306" mass="33909">MLQGIQRVVLVTGPSGAGRSTAINALEDFGFESIDNIPLSLIPRLIEGSERLPRPMALGIDVRNRDFSAEGLLEIHQALSTFDGLSCDLLYLDCAPDVLSRRYSETRRRHPLAPDESPSEGIARELALLEDVRARADVLIDTTNLTVHELRAEMESWFQYETGQEMALSLHSFSYKRGLPQGLDVAIDCRFLRNPHWQPDLRAFTGLDAPVAQYVAQDARYDGFVDRTLDLLLFMLPGCVEEGKAHFSVGFGCTGGQHRSVSVTEHVAAALAQEGWRVSIRHRELERRGLTSASGRMPDKAGKAPQ</sequence>
<evidence type="ECO:0000259" key="6">
    <source>
        <dbReference type="Pfam" id="PF22740"/>
    </source>
</evidence>
<evidence type="ECO:0000313" key="7">
    <source>
        <dbReference type="EMBL" id="WGW05175.1"/>
    </source>
</evidence>
<evidence type="ECO:0000256" key="1">
    <source>
        <dbReference type="ARBA" id="ARBA00022741"/>
    </source>
</evidence>
<evidence type="ECO:0000259" key="5">
    <source>
        <dbReference type="Pfam" id="PF03668"/>
    </source>
</evidence>
<dbReference type="RefSeq" id="WP_282301808.1">
    <property type="nucleotide sequence ID" value="NZ_CP124616.1"/>
</dbReference>